<comment type="caution">
    <text evidence="1">The sequence shown here is derived from an EMBL/GenBank/DDBJ whole genome shotgun (WGS) entry which is preliminary data.</text>
</comment>
<evidence type="ECO:0000313" key="1">
    <source>
        <dbReference type="EMBL" id="PUE94110.1"/>
    </source>
</evidence>
<dbReference type="AlphaFoldDB" id="A0AA44Z1I0"/>
<reference evidence="1 2" key="1">
    <citation type="submission" date="2018-03" db="EMBL/GenBank/DDBJ databases">
        <title>Sequencing of reference strains of Xanthomonas.</title>
        <authorList>
            <person name="Studholme D.J."/>
            <person name="Vicente J."/>
            <person name="Sarris P."/>
        </authorList>
    </citation>
    <scope>NUCLEOTIDE SEQUENCE [LARGE SCALE GENOMIC DNA]</scope>
    <source>
        <strain evidence="1 2">WHRI 5232</strain>
    </source>
</reference>
<sequence length="109" mass="12788">MQTLDAALHLILERQCIKRKIAIPCSQNVFKLGDEPLLRSSSVSLLIESGEHYIYQSRHEIELPFLPAHFHRIYCRWATQILAINFLYFTSKLVERALAQYLPLDQQIY</sequence>
<evidence type="ECO:0000313" key="2">
    <source>
        <dbReference type="Proteomes" id="UP000251513"/>
    </source>
</evidence>
<organism evidence="1 2">
    <name type="scientific">Xanthomonas campestris pv. malvacearum</name>
    <dbReference type="NCBI Taxonomy" id="86040"/>
    <lineage>
        <taxon>Bacteria</taxon>
        <taxon>Pseudomonadati</taxon>
        <taxon>Pseudomonadota</taxon>
        <taxon>Gammaproteobacteria</taxon>
        <taxon>Lysobacterales</taxon>
        <taxon>Lysobacteraceae</taxon>
        <taxon>Xanthomonas</taxon>
    </lineage>
</organism>
<dbReference type="Proteomes" id="UP000251513">
    <property type="component" value="Unassembled WGS sequence"/>
</dbReference>
<name>A0AA44Z1I0_XANCM</name>
<dbReference type="EMBL" id="PYJH01000015">
    <property type="protein sequence ID" value="PUE94110.1"/>
    <property type="molecule type" value="Genomic_DNA"/>
</dbReference>
<proteinExistence type="predicted"/>
<accession>A0AA44Z1I0</accession>
<protein>
    <submittedName>
        <fullName evidence="1">Uncharacterized protein</fullName>
    </submittedName>
</protein>
<gene>
    <name evidence="1" type="ORF">C7T86_09190</name>
</gene>